<dbReference type="Proteomes" id="UP000796761">
    <property type="component" value="Unassembled WGS sequence"/>
</dbReference>
<reference evidence="2" key="1">
    <citation type="submission" date="2019-04" db="EMBL/GenBank/DDBJ databases">
        <title>Genome assembly of Zosterops borbonicus 15179.</title>
        <authorList>
            <person name="Leroy T."/>
            <person name="Anselmetti Y."/>
            <person name="Tilak M.-K."/>
            <person name="Nabholz B."/>
        </authorList>
    </citation>
    <scope>NUCLEOTIDE SEQUENCE</scope>
    <source>
        <strain evidence="2">HGM_15179</strain>
        <tissue evidence="2">Muscle</tissue>
    </source>
</reference>
<feature type="compositionally biased region" description="Gly residues" evidence="1">
    <location>
        <begin position="48"/>
        <end position="57"/>
    </location>
</feature>
<protein>
    <submittedName>
        <fullName evidence="2">Uncharacterized protein</fullName>
    </submittedName>
</protein>
<organism evidence="2 3">
    <name type="scientific">Zosterops borbonicus</name>
    <dbReference type="NCBI Taxonomy" id="364589"/>
    <lineage>
        <taxon>Eukaryota</taxon>
        <taxon>Metazoa</taxon>
        <taxon>Chordata</taxon>
        <taxon>Craniata</taxon>
        <taxon>Vertebrata</taxon>
        <taxon>Euteleostomi</taxon>
        <taxon>Archelosauria</taxon>
        <taxon>Archosauria</taxon>
        <taxon>Dinosauria</taxon>
        <taxon>Saurischia</taxon>
        <taxon>Theropoda</taxon>
        <taxon>Coelurosauria</taxon>
        <taxon>Aves</taxon>
        <taxon>Neognathae</taxon>
        <taxon>Neoaves</taxon>
        <taxon>Telluraves</taxon>
        <taxon>Australaves</taxon>
        <taxon>Passeriformes</taxon>
        <taxon>Sylvioidea</taxon>
        <taxon>Zosteropidae</taxon>
        <taxon>Zosterops</taxon>
    </lineage>
</organism>
<sequence>MKKSEGQGQQYPGCIRKSIASTGREVILPLYSALVTPSGVLCPVLGSSGQGRQGDPGAGPVEGNKDDEVTGACLLGEKAERPGPVQPRKEKKERGPHQCLSVSAGRVSRGQSQALLSGAKQQDQRQWAETDAQEALPEYEEELGYCAGDHTWEWMVQRGCGVSLTGVIQELSGHNSVPCALGWLCLSREVGPDDPLWSVPI</sequence>
<evidence type="ECO:0000256" key="1">
    <source>
        <dbReference type="SAM" id="MobiDB-lite"/>
    </source>
</evidence>
<dbReference type="EMBL" id="SWJQ01000312">
    <property type="protein sequence ID" value="TRZ16444.1"/>
    <property type="molecule type" value="Genomic_DNA"/>
</dbReference>
<feature type="compositionally biased region" description="Basic and acidic residues" evidence="1">
    <location>
        <begin position="77"/>
        <end position="96"/>
    </location>
</feature>
<proteinExistence type="predicted"/>
<evidence type="ECO:0000313" key="3">
    <source>
        <dbReference type="Proteomes" id="UP000796761"/>
    </source>
</evidence>
<gene>
    <name evidence="2" type="ORF">HGM15179_010667</name>
</gene>
<dbReference type="OrthoDB" id="9221441at2759"/>
<accession>A0A8K1LJN7</accession>
<dbReference type="AlphaFoldDB" id="A0A8K1LJN7"/>
<name>A0A8K1LJN7_9PASS</name>
<comment type="caution">
    <text evidence="2">The sequence shown here is derived from an EMBL/GenBank/DDBJ whole genome shotgun (WGS) entry which is preliminary data.</text>
</comment>
<feature type="region of interest" description="Disordered" evidence="1">
    <location>
        <begin position="46"/>
        <end position="103"/>
    </location>
</feature>
<evidence type="ECO:0000313" key="2">
    <source>
        <dbReference type="EMBL" id="TRZ16444.1"/>
    </source>
</evidence>
<keyword evidence="3" id="KW-1185">Reference proteome</keyword>